<dbReference type="EMBL" id="JABSTQ010003853">
    <property type="protein sequence ID" value="KAG0443089.1"/>
    <property type="molecule type" value="Genomic_DNA"/>
</dbReference>
<proteinExistence type="predicted"/>
<evidence type="ECO:0000313" key="2">
    <source>
        <dbReference type="Proteomes" id="UP000805193"/>
    </source>
</evidence>
<accession>A0AC60QVV4</accession>
<sequence length="222" mass="25609">QPTRTGNSVSKDTCPDLALIKFVPAEWTNTEESLGSDHSIIEIEVAITALKNFIKRHAMTDWDAFRKTRSGVTNEADDLERWVRDLQAEAEKHTKHVNLTSQTPEVDSSLLRLWEAKCSLLKRWKRQRLNRKLKLRIARLEKEALEHAEQLGKNNWHQMCNELQGTLGTAKTWSLLRHLIDPSKSKSQSSHTLRKIVHDFPGNNEEILRKLKDRFIGSSIQT</sequence>
<reference evidence="1 2" key="1">
    <citation type="journal article" date="2020" name="Cell">
        <title>Large-Scale Comparative Analyses of Tick Genomes Elucidate Their Genetic Diversity and Vector Capacities.</title>
        <authorList>
            <consortium name="Tick Genome and Microbiome Consortium (TIGMIC)"/>
            <person name="Jia N."/>
            <person name="Wang J."/>
            <person name="Shi W."/>
            <person name="Du L."/>
            <person name="Sun Y."/>
            <person name="Zhan W."/>
            <person name="Jiang J.F."/>
            <person name="Wang Q."/>
            <person name="Zhang B."/>
            <person name="Ji P."/>
            <person name="Bell-Sakyi L."/>
            <person name="Cui X.M."/>
            <person name="Yuan T.T."/>
            <person name="Jiang B.G."/>
            <person name="Yang W.F."/>
            <person name="Lam T.T."/>
            <person name="Chang Q.C."/>
            <person name="Ding S.J."/>
            <person name="Wang X.J."/>
            <person name="Zhu J.G."/>
            <person name="Ruan X.D."/>
            <person name="Zhao L."/>
            <person name="Wei J.T."/>
            <person name="Ye R.Z."/>
            <person name="Que T.C."/>
            <person name="Du C.H."/>
            <person name="Zhou Y.H."/>
            <person name="Cheng J.X."/>
            <person name="Dai P.F."/>
            <person name="Guo W.B."/>
            <person name="Han X.H."/>
            <person name="Huang E.J."/>
            <person name="Li L.F."/>
            <person name="Wei W."/>
            <person name="Gao Y.C."/>
            <person name="Liu J.Z."/>
            <person name="Shao H.Z."/>
            <person name="Wang X."/>
            <person name="Wang C.C."/>
            <person name="Yang T.C."/>
            <person name="Huo Q.B."/>
            <person name="Li W."/>
            <person name="Chen H.Y."/>
            <person name="Chen S.E."/>
            <person name="Zhou L.G."/>
            <person name="Ni X.B."/>
            <person name="Tian J.H."/>
            <person name="Sheng Y."/>
            <person name="Liu T."/>
            <person name="Pan Y.S."/>
            <person name="Xia L.Y."/>
            <person name="Li J."/>
            <person name="Zhao F."/>
            <person name="Cao W.C."/>
        </authorList>
    </citation>
    <scope>NUCLEOTIDE SEQUENCE [LARGE SCALE GENOMIC DNA]</scope>
    <source>
        <strain evidence="1">Iper-2018</strain>
    </source>
</reference>
<feature type="non-terminal residue" evidence="1">
    <location>
        <position position="1"/>
    </location>
</feature>
<dbReference type="Proteomes" id="UP000805193">
    <property type="component" value="Unassembled WGS sequence"/>
</dbReference>
<comment type="caution">
    <text evidence="1">The sequence shown here is derived from an EMBL/GenBank/DDBJ whole genome shotgun (WGS) entry which is preliminary data.</text>
</comment>
<evidence type="ECO:0000313" key="1">
    <source>
        <dbReference type="EMBL" id="KAG0443089.1"/>
    </source>
</evidence>
<name>A0AC60QVV4_IXOPE</name>
<feature type="non-terminal residue" evidence="1">
    <location>
        <position position="222"/>
    </location>
</feature>
<gene>
    <name evidence="1" type="ORF">HPB47_015300</name>
</gene>
<keyword evidence="2" id="KW-1185">Reference proteome</keyword>
<protein>
    <submittedName>
        <fullName evidence="1">Uncharacterized protein</fullName>
    </submittedName>
</protein>
<organism evidence="1 2">
    <name type="scientific">Ixodes persulcatus</name>
    <name type="common">Taiga tick</name>
    <dbReference type="NCBI Taxonomy" id="34615"/>
    <lineage>
        <taxon>Eukaryota</taxon>
        <taxon>Metazoa</taxon>
        <taxon>Ecdysozoa</taxon>
        <taxon>Arthropoda</taxon>
        <taxon>Chelicerata</taxon>
        <taxon>Arachnida</taxon>
        <taxon>Acari</taxon>
        <taxon>Parasitiformes</taxon>
        <taxon>Ixodida</taxon>
        <taxon>Ixodoidea</taxon>
        <taxon>Ixodidae</taxon>
        <taxon>Ixodinae</taxon>
        <taxon>Ixodes</taxon>
    </lineage>
</organism>